<accession>T0ZB16</accession>
<dbReference type="Pfam" id="PF01729">
    <property type="entry name" value="QRPTase_C"/>
    <property type="match status" value="1"/>
</dbReference>
<dbReference type="GO" id="GO:0009435">
    <property type="term" value="P:NAD+ biosynthetic process"/>
    <property type="evidence" value="ECO:0007669"/>
    <property type="project" value="InterPro"/>
</dbReference>
<reference evidence="4" key="1">
    <citation type="submission" date="2013-08" db="EMBL/GenBank/DDBJ databases">
        <authorList>
            <person name="Mendez C."/>
            <person name="Richter M."/>
            <person name="Ferrer M."/>
            <person name="Sanchez J."/>
        </authorList>
    </citation>
    <scope>NUCLEOTIDE SEQUENCE</scope>
</reference>
<keyword evidence="4" id="KW-0808">Transferase</keyword>
<organism evidence="4">
    <name type="scientific">mine drainage metagenome</name>
    <dbReference type="NCBI Taxonomy" id="410659"/>
    <lineage>
        <taxon>unclassified sequences</taxon>
        <taxon>metagenomes</taxon>
        <taxon>ecological metagenomes</taxon>
    </lineage>
</organism>
<dbReference type="InterPro" id="IPR002638">
    <property type="entry name" value="Quinolinate_PRibosylTrfase_C"/>
</dbReference>
<protein>
    <submittedName>
        <fullName evidence="4">Quinolinate phosphoribosyl transferase</fullName>
        <ecNumber evidence="4">2.4.2.-</ecNumber>
    </submittedName>
</protein>
<proteinExistence type="inferred from homology"/>
<feature type="non-terminal residue" evidence="4">
    <location>
        <position position="1"/>
    </location>
</feature>
<dbReference type="GO" id="GO:0034213">
    <property type="term" value="P:quinolinate catabolic process"/>
    <property type="evidence" value="ECO:0007669"/>
    <property type="project" value="TreeGrafter"/>
</dbReference>
<dbReference type="AlphaFoldDB" id="T0ZB16"/>
<comment type="caution">
    <text evidence="4">The sequence shown here is derived from an EMBL/GenBank/DDBJ whole genome shotgun (WGS) entry which is preliminary data.</text>
</comment>
<dbReference type="InterPro" id="IPR036068">
    <property type="entry name" value="Nicotinate_pribotase-like_C"/>
</dbReference>
<dbReference type="SUPFAM" id="SSF51690">
    <property type="entry name" value="Nicotinate/Quinolinate PRTase C-terminal domain-like"/>
    <property type="match status" value="1"/>
</dbReference>
<sequence>RDLSDAVLIKNNHLAFLPLAEAIARARRGASRNERIQVEVRSRAEAAEAFRAGARSLLIDNARPSEVRGIVRELRSHRARVWIEVSGGITPGSVGRYRSTGADAASLGALTHSAAALPFHMQIRPRPKRG</sequence>
<evidence type="ECO:0000259" key="3">
    <source>
        <dbReference type="Pfam" id="PF01729"/>
    </source>
</evidence>
<keyword evidence="2 4" id="KW-0328">Glycosyltransferase</keyword>
<dbReference type="EC" id="2.4.2.-" evidence="4"/>
<dbReference type="PANTHER" id="PTHR32179">
    <property type="entry name" value="NICOTINATE-NUCLEOTIDE PYROPHOSPHORYLASE [CARBOXYLATING]"/>
    <property type="match status" value="1"/>
</dbReference>
<dbReference type="Gene3D" id="3.20.20.70">
    <property type="entry name" value="Aldolase class I"/>
    <property type="match status" value="1"/>
</dbReference>
<evidence type="ECO:0000256" key="2">
    <source>
        <dbReference type="ARBA" id="ARBA00022676"/>
    </source>
</evidence>
<comment type="similarity">
    <text evidence="1">Belongs to the NadC/ModD family.</text>
</comment>
<feature type="domain" description="Quinolinate phosphoribosyl transferase C-terminal" evidence="3">
    <location>
        <begin position="2"/>
        <end position="122"/>
    </location>
</feature>
<evidence type="ECO:0000256" key="1">
    <source>
        <dbReference type="ARBA" id="ARBA00009400"/>
    </source>
</evidence>
<dbReference type="GO" id="GO:0004514">
    <property type="term" value="F:nicotinate-nucleotide diphosphorylase (carboxylating) activity"/>
    <property type="evidence" value="ECO:0007669"/>
    <property type="project" value="InterPro"/>
</dbReference>
<reference evidence="4" key="2">
    <citation type="journal article" date="2014" name="ISME J.">
        <title>Microbial stratification in low pH oxic and suboxic macroscopic growths along an acid mine drainage.</title>
        <authorList>
            <person name="Mendez-Garcia C."/>
            <person name="Mesa V."/>
            <person name="Sprenger R.R."/>
            <person name="Richter M."/>
            <person name="Diez M.S."/>
            <person name="Solano J."/>
            <person name="Bargiela R."/>
            <person name="Golyshina O.V."/>
            <person name="Manteca A."/>
            <person name="Ramos J.L."/>
            <person name="Gallego J.R."/>
            <person name="Llorente I."/>
            <person name="Martins Dos Santos V.A."/>
            <person name="Jensen O.N."/>
            <person name="Pelaez A.I."/>
            <person name="Sanchez J."/>
            <person name="Ferrer M."/>
        </authorList>
    </citation>
    <scope>NUCLEOTIDE SEQUENCE</scope>
</reference>
<dbReference type="InterPro" id="IPR027277">
    <property type="entry name" value="NadC/ModD"/>
</dbReference>
<dbReference type="PANTHER" id="PTHR32179:SF3">
    <property type="entry name" value="NICOTINATE-NUCLEOTIDE PYROPHOSPHORYLASE [CARBOXYLATING]"/>
    <property type="match status" value="1"/>
</dbReference>
<gene>
    <name evidence="4" type="ORF">B1A_16137</name>
</gene>
<dbReference type="InterPro" id="IPR013785">
    <property type="entry name" value="Aldolase_TIM"/>
</dbReference>
<evidence type="ECO:0000313" key="4">
    <source>
        <dbReference type="EMBL" id="EQD41302.1"/>
    </source>
</evidence>
<dbReference type="GO" id="GO:0005737">
    <property type="term" value="C:cytoplasm"/>
    <property type="evidence" value="ECO:0007669"/>
    <property type="project" value="TreeGrafter"/>
</dbReference>
<name>T0ZB16_9ZZZZ</name>
<dbReference type="EMBL" id="AUZX01011866">
    <property type="protein sequence ID" value="EQD41302.1"/>
    <property type="molecule type" value="Genomic_DNA"/>
</dbReference>